<reference evidence="2 3" key="2">
    <citation type="journal article" date="2017" name="Nature">
        <title>The Apostasia genome and the evolution of orchids.</title>
        <authorList>
            <person name="Zhang G.Q."/>
            <person name="Liu K.W."/>
            <person name="Li Z."/>
            <person name="Lohaus R."/>
            <person name="Hsiao Y.Y."/>
            <person name="Niu S.C."/>
            <person name="Wang J.Y."/>
            <person name="Lin Y.C."/>
            <person name="Xu Q."/>
            <person name="Chen L.J."/>
            <person name="Yoshida K."/>
            <person name="Fujiwara S."/>
            <person name="Wang Z.W."/>
            <person name="Zhang Y.Q."/>
            <person name="Mitsuda N."/>
            <person name="Wang M."/>
            <person name="Liu G.H."/>
            <person name="Pecoraro L."/>
            <person name="Huang H.X."/>
            <person name="Xiao X.J."/>
            <person name="Lin M."/>
            <person name="Wu X.Y."/>
            <person name="Wu W.L."/>
            <person name="Chen Y.Y."/>
            <person name="Chang S.B."/>
            <person name="Sakamoto S."/>
            <person name="Ohme-Takagi M."/>
            <person name="Yagi M."/>
            <person name="Zeng S.J."/>
            <person name="Shen C.Y."/>
            <person name="Yeh C.M."/>
            <person name="Luo Y.B."/>
            <person name="Tsai W.C."/>
            <person name="Van de Peer Y."/>
            <person name="Liu Z.J."/>
        </authorList>
    </citation>
    <scope>NUCLEOTIDE SEQUENCE [LARGE SCALE GENOMIC DNA]</scope>
    <source>
        <tissue evidence="2">The whole plant</tissue>
    </source>
</reference>
<evidence type="ECO:0000259" key="1">
    <source>
        <dbReference type="PROSITE" id="PS50994"/>
    </source>
</evidence>
<dbReference type="InterPro" id="IPR001584">
    <property type="entry name" value="Integrase_cat-core"/>
</dbReference>
<dbReference type="Gene3D" id="3.30.420.10">
    <property type="entry name" value="Ribonuclease H-like superfamily/Ribonuclease H"/>
    <property type="match status" value="1"/>
</dbReference>
<dbReference type="AlphaFoldDB" id="A0A2I0XFB7"/>
<dbReference type="InterPro" id="IPR056924">
    <property type="entry name" value="SH3_Tf2-1"/>
</dbReference>
<dbReference type="PANTHER" id="PTHR35046">
    <property type="entry name" value="ZINC KNUCKLE (CCHC-TYPE) FAMILY PROTEIN"/>
    <property type="match status" value="1"/>
</dbReference>
<dbReference type="GO" id="GO:0015074">
    <property type="term" value="P:DNA integration"/>
    <property type="evidence" value="ECO:0007669"/>
    <property type="project" value="InterPro"/>
</dbReference>
<evidence type="ECO:0000313" key="3">
    <source>
        <dbReference type="Proteomes" id="UP000233837"/>
    </source>
</evidence>
<dbReference type="GO" id="GO:0003676">
    <property type="term" value="F:nucleic acid binding"/>
    <property type="evidence" value="ECO:0007669"/>
    <property type="project" value="InterPro"/>
</dbReference>
<keyword evidence="3" id="KW-1185">Reference proteome</keyword>
<sequence length="277" mass="31653">MVVVDRFSKMAHFVACKKTFDALHIAKLFFKEIVRLHGIPRSLTSDRDVKFISHFWRELWKRLNTKIQLSSSYHPQTDGQTEVVNRTLGNLLRCLVQEHPKLWDEVLGHAEFAFNSMTNRSTGKCPFSIVYTKMPNIVLDIAALPKSQSKAASTLADQFTSLLSDVRCKLEESNMQYKLKADAHRREKIFHPGELVYVRLRRERLPPGNHSKLTKKKWGPYPISKRINNNAYVVDLPAEFTTSHTFNVADIYSYVPPDDSSINIESVDTDSSQGGSV</sequence>
<dbReference type="SUPFAM" id="SSF53098">
    <property type="entry name" value="Ribonuclease H-like"/>
    <property type="match status" value="1"/>
</dbReference>
<dbReference type="PANTHER" id="PTHR35046:SF26">
    <property type="entry name" value="RNA-DIRECTED DNA POLYMERASE"/>
    <property type="match status" value="1"/>
</dbReference>
<dbReference type="InterPro" id="IPR036397">
    <property type="entry name" value="RNaseH_sf"/>
</dbReference>
<dbReference type="EMBL" id="KZ501937">
    <property type="protein sequence ID" value="PKU86611.1"/>
    <property type="molecule type" value="Genomic_DNA"/>
</dbReference>
<dbReference type="PROSITE" id="PS50994">
    <property type="entry name" value="INTEGRASE"/>
    <property type="match status" value="1"/>
</dbReference>
<organism evidence="2 3">
    <name type="scientific">Dendrobium catenatum</name>
    <dbReference type="NCBI Taxonomy" id="906689"/>
    <lineage>
        <taxon>Eukaryota</taxon>
        <taxon>Viridiplantae</taxon>
        <taxon>Streptophyta</taxon>
        <taxon>Embryophyta</taxon>
        <taxon>Tracheophyta</taxon>
        <taxon>Spermatophyta</taxon>
        <taxon>Magnoliopsida</taxon>
        <taxon>Liliopsida</taxon>
        <taxon>Asparagales</taxon>
        <taxon>Orchidaceae</taxon>
        <taxon>Epidendroideae</taxon>
        <taxon>Malaxideae</taxon>
        <taxon>Dendrobiinae</taxon>
        <taxon>Dendrobium</taxon>
    </lineage>
</organism>
<proteinExistence type="predicted"/>
<dbReference type="Proteomes" id="UP000233837">
    <property type="component" value="Unassembled WGS sequence"/>
</dbReference>
<dbReference type="InterPro" id="IPR012337">
    <property type="entry name" value="RNaseH-like_sf"/>
</dbReference>
<feature type="domain" description="Integrase catalytic" evidence="1">
    <location>
        <begin position="1"/>
        <end position="134"/>
    </location>
</feature>
<accession>A0A2I0XFB7</accession>
<protein>
    <recommendedName>
        <fullName evidence="1">Integrase catalytic domain-containing protein</fullName>
    </recommendedName>
</protein>
<dbReference type="Pfam" id="PF24626">
    <property type="entry name" value="SH3_Tf2-1"/>
    <property type="match status" value="1"/>
</dbReference>
<reference evidence="2 3" key="1">
    <citation type="journal article" date="2016" name="Sci. Rep.">
        <title>The Dendrobium catenatum Lindl. genome sequence provides insights into polysaccharide synthase, floral development and adaptive evolution.</title>
        <authorList>
            <person name="Zhang G.Q."/>
            <person name="Xu Q."/>
            <person name="Bian C."/>
            <person name="Tsai W.C."/>
            <person name="Yeh C.M."/>
            <person name="Liu K.W."/>
            <person name="Yoshida K."/>
            <person name="Zhang L.S."/>
            <person name="Chang S.B."/>
            <person name="Chen F."/>
            <person name="Shi Y."/>
            <person name="Su Y.Y."/>
            <person name="Zhang Y.Q."/>
            <person name="Chen L.J."/>
            <person name="Yin Y."/>
            <person name="Lin M."/>
            <person name="Huang H."/>
            <person name="Deng H."/>
            <person name="Wang Z.W."/>
            <person name="Zhu S.L."/>
            <person name="Zhao X."/>
            <person name="Deng C."/>
            <person name="Niu S.C."/>
            <person name="Huang J."/>
            <person name="Wang M."/>
            <person name="Liu G.H."/>
            <person name="Yang H.J."/>
            <person name="Xiao X.J."/>
            <person name="Hsiao Y.Y."/>
            <person name="Wu W.L."/>
            <person name="Chen Y.Y."/>
            <person name="Mitsuda N."/>
            <person name="Ohme-Takagi M."/>
            <person name="Luo Y.B."/>
            <person name="Van de Peer Y."/>
            <person name="Liu Z.J."/>
        </authorList>
    </citation>
    <scope>NUCLEOTIDE SEQUENCE [LARGE SCALE GENOMIC DNA]</scope>
    <source>
        <tissue evidence="2">The whole plant</tissue>
    </source>
</reference>
<gene>
    <name evidence="2" type="ORF">MA16_Dca023817</name>
</gene>
<name>A0A2I0XFB7_9ASPA</name>
<evidence type="ECO:0000313" key="2">
    <source>
        <dbReference type="EMBL" id="PKU86611.1"/>
    </source>
</evidence>